<dbReference type="InterPro" id="IPR036378">
    <property type="entry name" value="FAS1_dom_sf"/>
</dbReference>
<accession>A0A0D0CLN2</accession>
<keyword evidence="2" id="KW-1185">Reference proteome</keyword>
<dbReference type="AlphaFoldDB" id="A0A0D0CLN2"/>
<protein>
    <submittedName>
        <fullName evidence="1">Uncharacterized protein</fullName>
    </submittedName>
</protein>
<dbReference type="OrthoDB" id="5551751at2759"/>
<proteinExistence type="predicted"/>
<evidence type="ECO:0000313" key="1">
    <source>
        <dbReference type="EMBL" id="KIK56043.1"/>
    </source>
</evidence>
<organism evidence="1 2">
    <name type="scientific">Collybiopsis luxurians FD-317 M1</name>
    <dbReference type="NCBI Taxonomy" id="944289"/>
    <lineage>
        <taxon>Eukaryota</taxon>
        <taxon>Fungi</taxon>
        <taxon>Dikarya</taxon>
        <taxon>Basidiomycota</taxon>
        <taxon>Agaricomycotina</taxon>
        <taxon>Agaricomycetes</taxon>
        <taxon>Agaricomycetidae</taxon>
        <taxon>Agaricales</taxon>
        <taxon>Marasmiineae</taxon>
        <taxon>Omphalotaceae</taxon>
        <taxon>Collybiopsis</taxon>
        <taxon>Collybiopsis luxurians</taxon>
    </lineage>
</organism>
<dbReference type="EMBL" id="KN834801">
    <property type="protein sequence ID" value="KIK56043.1"/>
    <property type="molecule type" value="Genomic_DNA"/>
</dbReference>
<name>A0A0D0CLN2_9AGAR</name>
<dbReference type="HOGENOM" id="CLU_2558514_0_0_1"/>
<dbReference type="SUPFAM" id="SSF82153">
    <property type="entry name" value="FAS1 domain"/>
    <property type="match status" value="1"/>
</dbReference>
<evidence type="ECO:0000313" key="2">
    <source>
        <dbReference type="Proteomes" id="UP000053593"/>
    </source>
</evidence>
<reference evidence="1 2" key="1">
    <citation type="submission" date="2014-04" db="EMBL/GenBank/DDBJ databases">
        <title>Evolutionary Origins and Diversification of the Mycorrhizal Mutualists.</title>
        <authorList>
            <consortium name="DOE Joint Genome Institute"/>
            <consortium name="Mycorrhizal Genomics Consortium"/>
            <person name="Kohler A."/>
            <person name="Kuo A."/>
            <person name="Nagy L.G."/>
            <person name="Floudas D."/>
            <person name="Copeland A."/>
            <person name="Barry K.W."/>
            <person name="Cichocki N."/>
            <person name="Veneault-Fourrey C."/>
            <person name="LaButti K."/>
            <person name="Lindquist E.A."/>
            <person name="Lipzen A."/>
            <person name="Lundell T."/>
            <person name="Morin E."/>
            <person name="Murat C."/>
            <person name="Riley R."/>
            <person name="Ohm R."/>
            <person name="Sun H."/>
            <person name="Tunlid A."/>
            <person name="Henrissat B."/>
            <person name="Grigoriev I.V."/>
            <person name="Hibbett D.S."/>
            <person name="Martin F."/>
        </authorList>
    </citation>
    <scope>NUCLEOTIDE SEQUENCE [LARGE SCALE GENOMIC DNA]</scope>
    <source>
        <strain evidence="1 2">FD-317 M1</strain>
    </source>
</reference>
<dbReference type="Proteomes" id="UP000053593">
    <property type="component" value="Unassembled WGS sequence"/>
</dbReference>
<gene>
    <name evidence="1" type="ORF">GYMLUDRAFT_47479</name>
</gene>
<sequence>MLALSELFGTFPSEQASEFLDADDVTGNGGLTLLVPTNKAVMMLTGKPHRSPPSDNSQNIESLRKNMIANQRRTYKDGSRPI</sequence>